<dbReference type="STRING" id="1437608.GCA_000771645_02197"/>
<accession>A0A086ZU01</accession>
<name>A0A086ZU01_9BIFI</name>
<sequence length="161" mass="17341">MLRHNYFPNPAGLSSRMQPSELIDCTFRDWNAPGVTGFALTSSTEYGSYAAWDLTQLPAGSSLALLAKVGSAAAEDKYRGAILETRDSSGTILAQSETWASNKLLRVAFTVPANGKITVVFRGRQGVNVVTAFYNTRITETSEDESFFNSTDQVLVFGGGA</sequence>
<protein>
    <submittedName>
        <fullName evidence="1">Uncharacterized protein</fullName>
    </submittedName>
</protein>
<reference evidence="1 2" key="1">
    <citation type="submission" date="2014-03" db="EMBL/GenBank/DDBJ databases">
        <title>Genomics of Bifidobacteria.</title>
        <authorList>
            <person name="Ventura M."/>
            <person name="Milani C."/>
            <person name="Lugli G.A."/>
        </authorList>
    </citation>
    <scope>NUCLEOTIDE SEQUENCE [LARGE SCALE GENOMIC DNA]</scope>
    <source>
        <strain evidence="1 2">DSM 23969</strain>
    </source>
</reference>
<keyword evidence="2" id="KW-1185">Reference proteome</keyword>
<organism evidence="1 2">
    <name type="scientific">Bifidobacterium biavatii DSM 23969</name>
    <dbReference type="NCBI Taxonomy" id="1437608"/>
    <lineage>
        <taxon>Bacteria</taxon>
        <taxon>Bacillati</taxon>
        <taxon>Actinomycetota</taxon>
        <taxon>Actinomycetes</taxon>
        <taxon>Bifidobacteriales</taxon>
        <taxon>Bifidobacteriaceae</taxon>
        <taxon>Bifidobacterium</taxon>
    </lineage>
</organism>
<dbReference type="AlphaFoldDB" id="A0A086ZU01"/>
<proteinExistence type="predicted"/>
<evidence type="ECO:0000313" key="2">
    <source>
        <dbReference type="Proteomes" id="UP000029108"/>
    </source>
</evidence>
<dbReference type="Proteomes" id="UP000029108">
    <property type="component" value="Unassembled WGS sequence"/>
</dbReference>
<comment type="caution">
    <text evidence="1">The sequence shown here is derived from an EMBL/GenBank/DDBJ whole genome shotgun (WGS) entry which is preliminary data.</text>
</comment>
<dbReference type="EMBL" id="JGYN01000018">
    <property type="protein sequence ID" value="KFI50001.1"/>
    <property type="molecule type" value="Genomic_DNA"/>
</dbReference>
<evidence type="ECO:0000313" key="1">
    <source>
        <dbReference type="EMBL" id="KFI50001.1"/>
    </source>
</evidence>
<dbReference type="RefSeq" id="WP_033496616.1">
    <property type="nucleotide sequence ID" value="NZ_JDUU01000044.1"/>
</dbReference>
<dbReference type="OrthoDB" id="9954778at2"/>
<gene>
    <name evidence="1" type="ORF">BBIA_2134</name>
</gene>